<dbReference type="AlphaFoldDB" id="A0A6S6M590"/>
<dbReference type="KEGG" id="gbn:GEOBRER4_15510"/>
<dbReference type="GO" id="GO:0016791">
    <property type="term" value="F:phosphatase activity"/>
    <property type="evidence" value="ECO:0007669"/>
    <property type="project" value="TreeGrafter"/>
</dbReference>
<dbReference type="RefSeq" id="WP_185244930.1">
    <property type="nucleotide sequence ID" value="NZ_AP023213.1"/>
</dbReference>
<accession>A0A6S6M590</accession>
<dbReference type="GO" id="GO:0110154">
    <property type="term" value="P:RNA decapping"/>
    <property type="evidence" value="ECO:0007669"/>
    <property type="project" value="TreeGrafter"/>
</dbReference>
<evidence type="ECO:0000259" key="1">
    <source>
        <dbReference type="Pfam" id="PF00149"/>
    </source>
</evidence>
<organism evidence="2 3">
    <name type="scientific">Citrifermentans bremense</name>
    <dbReference type="NCBI Taxonomy" id="60035"/>
    <lineage>
        <taxon>Bacteria</taxon>
        <taxon>Pseudomonadati</taxon>
        <taxon>Thermodesulfobacteriota</taxon>
        <taxon>Desulfuromonadia</taxon>
        <taxon>Geobacterales</taxon>
        <taxon>Geobacteraceae</taxon>
        <taxon>Citrifermentans</taxon>
    </lineage>
</organism>
<dbReference type="Proteomes" id="UP000515472">
    <property type="component" value="Chromosome"/>
</dbReference>
<proteinExistence type="predicted"/>
<dbReference type="InterPro" id="IPR050126">
    <property type="entry name" value="Ap4A_hydrolase"/>
</dbReference>
<evidence type="ECO:0000313" key="2">
    <source>
        <dbReference type="EMBL" id="BCG46801.1"/>
    </source>
</evidence>
<dbReference type="InterPro" id="IPR004843">
    <property type="entry name" value="Calcineurin-like_PHP"/>
</dbReference>
<dbReference type="GO" id="GO:0005737">
    <property type="term" value="C:cytoplasm"/>
    <property type="evidence" value="ECO:0007669"/>
    <property type="project" value="TreeGrafter"/>
</dbReference>
<dbReference type="SUPFAM" id="SSF56300">
    <property type="entry name" value="Metallo-dependent phosphatases"/>
    <property type="match status" value="1"/>
</dbReference>
<keyword evidence="3" id="KW-1185">Reference proteome</keyword>
<dbReference type="GO" id="GO:0008803">
    <property type="term" value="F:bis(5'-nucleosyl)-tetraphosphatase (symmetrical) activity"/>
    <property type="evidence" value="ECO:0007669"/>
    <property type="project" value="TreeGrafter"/>
</dbReference>
<name>A0A6S6M590_9BACT</name>
<dbReference type="InterPro" id="IPR029052">
    <property type="entry name" value="Metallo-depent_PP-like"/>
</dbReference>
<gene>
    <name evidence="2" type="ORF">GEOBRER4_n1616</name>
</gene>
<dbReference type="Pfam" id="PF00149">
    <property type="entry name" value="Metallophos"/>
    <property type="match status" value="1"/>
</dbReference>
<dbReference type="PANTHER" id="PTHR42850">
    <property type="entry name" value="METALLOPHOSPHOESTERASE"/>
    <property type="match status" value="1"/>
</dbReference>
<dbReference type="Gene3D" id="3.60.21.10">
    <property type="match status" value="1"/>
</dbReference>
<evidence type="ECO:0000313" key="3">
    <source>
        <dbReference type="Proteomes" id="UP000515472"/>
    </source>
</evidence>
<dbReference type="EMBL" id="AP023213">
    <property type="protein sequence ID" value="BCG46801.1"/>
    <property type="molecule type" value="Genomic_DNA"/>
</dbReference>
<protein>
    <recommendedName>
        <fullName evidence="1">Calcineurin-like phosphoesterase domain-containing protein</fullName>
    </recommendedName>
</protein>
<dbReference type="PANTHER" id="PTHR42850:SF4">
    <property type="entry name" value="ZINC-DEPENDENT ENDOPOLYPHOSPHATASE"/>
    <property type="match status" value="1"/>
</dbReference>
<reference evidence="2 3" key="1">
    <citation type="submission" date="2020-06" db="EMBL/GenBank/DDBJ databases">
        <title>Interaction of electrochemicaly active bacteria, Geobacter bremensis R4 on different carbon anode.</title>
        <authorList>
            <person name="Meng L."/>
            <person name="Yoshida N."/>
        </authorList>
    </citation>
    <scope>NUCLEOTIDE SEQUENCE [LARGE SCALE GENOMIC DNA]</scope>
    <source>
        <strain evidence="2 3">R4</strain>
    </source>
</reference>
<feature type="domain" description="Calcineurin-like phosphoesterase" evidence="1">
    <location>
        <begin position="5"/>
        <end position="138"/>
    </location>
</feature>
<sequence length="243" mass="26666">MTNRRTIVIGDCHGNRKTALEILVSLRLERGRDTVIFLGDVIDRGCDSKGVLDLIMSMQREGLAMMVRGNHEQMLLDAANSGIEEDYLEFINNGGEATLLSFGVPHPSQIPSVYLNFISNTPLFWENATNICVHAGLPCKLVEPISAADRWDMLWTRTTWTDPAFLNGKRLVTGHQIKSLNEIRGSLATDHVFIDNGCYLGAGCKGGTKGNLVALVLETNELYVQPNIDGVPLQELPSKGASK</sequence>